<feature type="signal peptide" evidence="1">
    <location>
        <begin position="1"/>
        <end position="24"/>
    </location>
</feature>
<evidence type="ECO:0000259" key="2">
    <source>
        <dbReference type="Pfam" id="PF13767"/>
    </source>
</evidence>
<comment type="caution">
    <text evidence="3">The sequence shown here is derived from an EMBL/GenBank/DDBJ whole genome shotgun (WGS) entry which is preliminary data.</text>
</comment>
<keyword evidence="4" id="KW-1185">Reference proteome</keyword>
<feature type="chain" id="PRO_5045999102" evidence="1">
    <location>
        <begin position="25"/>
        <end position="160"/>
    </location>
</feature>
<evidence type="ECO:0000313" key="3">
    <source>
        <dbReference type="EMBL" id="MCF8713672.1"/>
    </source>
</evidence>
<evidence type="ECO:0000313" key="4">
    <source>
        <dbReference type="Proteomes" id="UP000829517"/>
    </source>
</evidence>
<dbReference type="RefSeq" id="WP_236957634.1">
    <property type="nucleotide sequence ID" value="NZ_JAETXX010000001.1"/>
</dbReference>
<organism evidence="3 4">
    <name type="scientific">Joostella atrarenae</name>
    <dbReference type="NCBI Taxonomy" id="679257"/>
    <lineage>
        <taxon>Bacteria</taxon>
        <taxon>Pseudomonadati</taxon>
        <taxon>Bacteroidota</taxon>
        <taxon>Flavobacteriia</taxon>
        <taxon>Flavobacteriales</taxon>
        <taxon>Flavobacteriaceae</taxon>
        <taxon>Joostella</taxon>
    </lineage>
</organism>
<protein>
    <submittedName>
        <fullName evidence="3">DUF4168 domain-containing protein</fullName>
    </submittedName>
</protein>
<reference evidence="3 4" key="1">
    <citation type="submission" date="2021-01" db="EMBL/GenBank/DDBJ databases">
        <title>Genome sequencing of Joostella atrarenae M1-2 (= KCTC 23194).</title>
        <authorList>
            <person name="Zakaria M.R."/>
            <person name="Lam M.Q."/>
            <person name="Chong C.S."/>
        </authorList>
    </citation>
    <scope>NUCLEOTIDE SEQUENCE [LARGE SCALE GENOMIC DNA]</scope>
    <source>
        <strain evidence="3 4">M1-2</strain>
    </source>
</reference>
<dbReference type="Proteomes" id="UP000829517">
    <property type="component" value="Unassembled WGS sequence"/>
</dbReference>
<dbReference type="Pfam" id="PF13767">
    <property type="entry name" value="DUF4168"/>
    <property type="match status" value="1"/>
</dbReference>
<keyword evidence="1" id="KW-0732">Signal</keyword>
<gene>
    <name evidence="3" type="ORF">JM658_02440</name>
</gene>
<dbReference type="InterPro" id="IPR025433">
    <property type="entry name" value="DUF4168"/>
</dbReference>
<evidence type="ECO:0000256" key="1">
    <source>
        <dbReference type="SAM" id="SignalP"/>
    </source>
</evidence>
<feature type="domain" description="DUF4168" evidence="2">
    <location>
        <begin position="38"/>
        <end position="149"/>
    </location>
</feature>
<dbReference type="EMBL" id="JAETXX010000001">
    <property type="protein sequence ID" value="MCF8713672.1"/>
    <property type="molecule type" value="Genomic_DNA"/>
</dbReference>
<proteinExistence type="predicted"/>
<accession>A0ABS9IZS3</accession>
<name>A0ABS9IZS3_9FLAO</name>
<sequence>MLVLKRLKIVFLFVALLGSVSAFAQVPAPAPAPAENISDAELQQFAEAYMGIQMKNQEAQQAMTTTIKDHGIALDRFNEIQQASMDPNKEVDASEDELAKHKAAIADLEKLQPKFQSQMETVITDTGLSIERYQAVASSVQASKELQQKLQGIMVKMQQG</sequence>